<feature type="domain" description="Transcription regulator PadR N-terminal" evidence="1">
    <location>
        <begin position="8"/>
        <end position="82"/>
    </location>
</feature>
<dbReference type="AlphaFoldDB" id="A0A5C4TES5"/>
<evidence type="ECO:0000313" key="2">
    <source>
        <dbReference type="EMBL" id="TNJ66919.1"/>
    </source>
</evidence>
<dbReference type="SUPFAM" id="SSF46785">
    <property type="entry name" value="Winged helix' DNA-binding domain"/>
    <property type="match status" value="1"/>
</dbReference>
<accession>A0A5C4TES5</accession>
<protein>
    <submittedName>
        <fullName evidence="2">PadR family transcriptional regulator</fullName>
    </submittedName>
</protein>
<dbReference type="InterPro" id="IPR052509">
    <property type="entry name" value="Metal_resp_DNA-bind_regulator"/>
</dbReference>
<dbReference type="InterPro" id="IPR036390">
    <property type="entry name" value="WH_DNA-bd_sf"/>
</dbReference>
<gene>
    <name evidence="2" type="ORF">FE784_06860</name>
</gene>
<dbReference type="InterPro" id="IPR036388">
    <property type="entry name" value="WH-like_DNA-bd_sf"/>
</dbReference>
<dbReference type="PANTHER" id="PTHR33169:SF27">
    <property type="entry name" value="TRANSCRIPTIONAL REGULATOR PADR FAMILY PROTEIN"/>
    <property type="match status" value="1"/>
</dbReference>
<dbReference type="RefSeq" id="WP_139601404.1">
    <property type="nucleotide sequence ID" value="NZ_VDCQ01000007.1"/>
</dbReference>
<evidence type="ECO:0000313" key="3">
    <source>
        <dbReference type="Proteomes" id="UP000307943"/>
    </source>
</evidence>
<dbReference type="Proteomes" id="UP000307943">
    <property type="component" value="Unassembled WGS sequence"/>
</dbReference>
<proteinExistence type="predicted"/>
<sequence length="177" mass="19881">MDERELLVLGLLMAQSQHGYQINEFIERNLGRVSDMKKATAYSILKRLDQAGYVDVSVEQEGNRPPRQIYSITASGEARFQELLRSILSSVENVTPSGDIGLMFIDHLPSPEALTLLEERLKRTERLLAMFTSVPRHGHGSGVDLSIGHRIALLKCDRDWLTETIGTFKPSADDSRE</sequence>
<evidence type="ECO:0000259" key="1">
    <source>
        <dbReference type="Pfam" id="PF03551"/>
    </source>
</evidence>
<dbReference type="PANTHER" id="PTHR33169">
    <property type="entry name" value="PADR-FAMILY TRANSCRIPTIONAL REGULATOR"/>
    <property type="match status" value="1"/>
</dbReference>
<reference evidence="2 3" key="1">
    <citation type="submission" date="2019-05" db="EMBL/GenBank/DDBJ databases">
        <title>We sequenced the genome of Paenibacillus hemerocallicola KCTC 33185 for further insight into its adaptation and study the phylogeny of Paenibacillus.</title>
        <authorList>
            <person name="Narsing Rao M.P."/>
        </authorList>
    </citation>
    <scope>NUCLEOTIDE SEQUENCE [LARGE SCALE GENOMIC DNA]</scope>
    <source>
        <strain evidence="2 3">KCTC 33185</strain>
    </source>
</reference>
<comment type="caution">
    <text evidence="2">The sequence shown here is derived from an EMBL/GenBank/DDBJ whole genome shotgun (WGS) entry which is preliminary data.</text>
</comment>
<name>A0A5C4TES5_9BACL</name>
<dbReference type="Pfam" id="PF03551">
    <property type="entry name" value="PadR"/>
    <property type="match status" value="1"/>
</dbReference>
<dbReference type="Gene3D" id="1.10.10.10">
    <property type="entry name" value="Winged helix-like DNA-binding domain superfamily/Winged helix DNA-binding domain"/>
    <property type="match status" value="1"/>
</dbReference>
<dbReference type="OrthoDB" id="68816at2"/>
<organism evidence="2 3">
    <name type="scientific">Paenibacillus hemerocallicola</name>
    <dbReference type="NCBI Taxonomy" id="1172614"/>
    <lineage>
        <taxon>Bacteria</taxon>
        <taxon>Bacillati</taxon>
        <taxon>Bacillota</taxon>
        <taxon>Bacilli</taxon>
        <taxon>Bacillales</taxon>
        <taxon>Paenibacillaceae</taxon>
        <taxon>Paenibacillus</taxon>
    </lineage>
</organism>
<keyword evidence="3" id="KW-1185">Reference proteome</keyword>
<dbReference type="InterPro" id="IPR005149">
    <property type="entry name" value="Tscrpt_reg_PadR_N"/>
</dbReference>
<dbReference type="EMBL" id="VDCQ01000007">
    <property type="protein sequence ID" value="TNJ66919.1"/>
    <property type="molecule type" value="Genomic_DNA"/>
</dbReference>